<evidence type="ECO:0000256" key="10">
    <source>
        <dbReference type="SAM" id="Phobius"/>
    </source>
</evidence>
<keyword evidence="3 8" id="KW-0812">Transmembrane</keyword>
<dbReference type="GO" id="GO:0016020">
    <property type="term" value="C:membrane"/>
    <property type="evidence" value="ECO:0007669"/>
    <property type="project" value="UniProtKB-SubCell"/>
</dbReference>
<dbReference type="AlphaFoldDB" id="A0AAN6MA95"/>
<dbReference type="Gene3D" id="1.20.1280.290">
    <property type="match status" value="1"/>
</dbReference>
<name>A0AAN6MA95_9PLEO</name>
<keyword evidence="6 8" id="KW-0472">Membrane</keyword>
<keyword evidence="12" id="KW-1185">Reference proteome</keyword>
<dbReference type="PIRSF" id="PIRSF023381">
    <property type="entry name" value="MannP-dilichol_defect-1p"/>
    <property type="match status" value="1"/>
</dbReference>
<keyword evidence="4" id="KW-0677">Repeat</keyword>
<evidence type="ECO:0000256" key="3">
    <source>
        <dbReference type="ARBA" id="ARBA00022692"/>
    </source>
</evidence>
<dbReference type="InterPro" id="IPR006603">
    <property type="entry name" value="PQ-loop_rpt"/>
</dbReference>
<reference evidence="11 12" key="1">
    <citation type="submission" date="2021-02" db="EMBL/GenBank/DDBJ databases">
        <title>Genome assembly of Pseudopithomyces chartarum.</title>
        <authorList>
            <person name="Jauregui R."/>
            <person name="Singh J."/>
            <person name="Voisey C."/>
        </authorList>
    </citation>
    <scope>NUCLEOTIDE SEQUENCE [LARGE SCALE GENOMIC DNA]</scope>
    <source>
        <strain evidence="11 12">AGR01</strain>
    </source>
</reference>
<dbReference type="PANTHER" id="PTHR12226:SF2">
    <property type="entry name" value="MANNOSE-P-DOLICHOL UTILIZATION DEFECT 1 PROTEIN"/>
    <property type="match status" value="1"/>
</dbReference>
<keyword evidence="2" id="KW-0813">Transport</keyword>
<evidence type="ECO:0000256" key="2">
    <source>
        <dbReference type="ARBA" id="ARBA00022448"/>
    </source>
</evidence>
<dbReference type="InterPro" id="IPR016817">
    <property type="entry name" value="MannP-dilichol_defect-1"/>
</dbReference>
<dbReference type="SMART" id="SM00679">
    <property type="entry name" value="CTNS"/>
    <property type="match status" value="1"/>
</dbReference>
<gene>
    <name evidence="11" type="ORF">GRF29_1g3309996</name>
</gene>
<feature type="compositionally biased region" description="Polar residues" evidence="9">
    <location>
        <begin position="232"/>
        <end position="245"/>
    </location>
</feature>
<evidence type="ECO:0000256" key="6">
    <source>
        <dbReference type="ARBA" id="ARBA00023136"/>
    </source>
</evidence>
<evidence type="ECO:0000256" key="1">
    <source>
        <dbReference type="ARBA" id="ARBA00004141"/>
    </source>
</evidence>
<dbReference type="EMBL" id="WVTA01000001">
    <property type="protein sequence ID" value="KAK3217526.1"/>
    <property type="molecule type" value="Genomic_DNA"/>
</dbReference>
<feature type="transmembrane region" description="Helical" evidence="10">
    <location>
        <begin position="184"/>
        <end position="207"/>
    </location>
</feature>
<dbReference type="PANTHER" id="PTHR12226">
    <property type="entry name" value="MANNOSE-P-DOLICHOL UTILIZATION DEFECT 1 LEC35 -RELATED"/>
    <property type="match status" value="1"/>
</dbReference>
<comment type="similarity">
    <text evidence="7">Belongs to the MPDU1 (TC 2.A.43.3) family.</text>
</comment>
<accession>A0AAN6MA95</accession>
<keyword evidence="5 8" id="KW-1133">Transmembrane helix</keyword>
<protein>
    <recommendedName>
        <fullName evidence="8">Solute carrier family 66 member 3</fullName>
    </recommendedName>
</protein>
<evidence type="ECO:0000256" key="5">
    <source>
        <dbReference type="ARBA" id="ARBA00022989"/>
    </source>
</evidence>
<comment type="subcellular location">
    <subcellularLocation>
        <location evidence="1 8">Membrane</location>
        <topology evidence="1 8">Multi-pass membrane protein</topology>
    </subcellularLocation>
</comment>
<evidence type="ECO:0000256" key="4">
    <source>
        <dbReference type="ARBA" id="ARBA00022737"/>
    </source>
</evidence>
<feature type="region of interest" description="Disordered" evidence="9">
    <location>
        <begin position="225"/>
        <end position="260"/>
    </location>
</feature>
<proteinExistence type="inferred from homology"/>
<dbReference type="Pfam" id="PF04193">
    <property type="entry name" value="PQ-loop"/>
    <property type="match status" value="1"/>
</dbReference>
<evidence type="ECO:0000256" key="7">
    <source>
        <dbReference type="ARBA" id="ARBA00038475"/>
    </source>
</evidence>
<dbReference type="Proteomes" id="UP001280581">
    <property type="component" value="Unassembled WGS sequence"/>
</dbReference>
<sequence>MDALRSTLQPITHNLPAPLVSTGRSLLGPLCYKTLILDIDPFTHPTCLKLAISKGLGIGIIAASSIVKIPQLLKILNAQSADGISFLAYLLESGSYLISLAYNVRHGFPFSTYGETALILVQNVVIAGEGGTGQLSAFAVSVLLFSGFLQWGMWVEANIQQVINYLLGSLSRIFTTLQEVPDPLILYNFIAGFVLNAILALQMALYWNSPASKKTESKKLNKGYVAAGKGPSSDSSAKGAQSYASATKAKSPAPTTRRRG</sequence>
<evidence type="ECO:0000313" key="12">
    <source>
        <dbReference type="Proteomes" id="UP001280581"/>
    </source>
</evidence>
<evidence type="ECO:0000256" key="8">
    <source>
        <dbReference type="PIRNR" id="PIRNR023381"/>
    </source>
</evidence>
<organism evidence="11 12">
    <name type="scientific">Pseudopithomyces chartarum</name>
    <dbReference type="NCBI Taxonomy" id="1892770"/>
    <lineage>
        <taxon>Eukaryota</taxon>
        <taxon>Fungi</taxon>
        <taxon>Dikarya</taxon>
        <taxon>Ascomycota</taxon>
        <taxon>Pezizomycotina</taxon>
        <taxon>Dothideomycetes</taxon>
        <taxon>Pleosporomycetidae</taxon>
        <taxon>Pleosporales</taxon>
        <taxon>Massarineae</taxon>
        <taxon>Didymosphaeriaceae</taxon>
        <taxon>Pseudopithomyces</taxon>
    </lineage>
</organism>
<evidence type="ECO:0000256" key="9">
    <source>
        <dbReference type="SAM" id="MobiDB-lite"/>
    </source>
</evidence>
<comment type="caution">
    <text evidence="11">The sequence shown here is derived from an EMBL/GenBank/DDBJ whole genome shotgun (WGS) entry which is preliminary data.</text>
</comment>
<evidence type="ECO:0000313" key="11">
    <source>
        <dbReference type="EMBL" id="KAK3217526.1"/>
    </source>
</evidence>